<organism evidence="1 2">
    <name type="scientific">[Eubacterium] siraeum DSM 15702</name>
    <dbReference type="NCBI Taxonomy" id="428128"/>
    <lineage>
        <taxon>Bacteria</taxon>
        <taxon>Bacillati</taxon>
        <taxon>Bacillota</taxon>
        <taxon>Clostridia</taxon>
        <taxon>Eubacteriales</taxon>
        <taxon>Oscillospiraceae</taxon>
        <taxon>Oscillospiraceae incertae sedis</taxon>
    </lineage>
</organism>
<dbReference type="EMBL" id="ABCA03000053">
    <property type="protein sequence ID" value="EDR99950.1"/>
    <property type="molecule type" value="Genomic_DNA"/>
</dbReference>
<reference evidence="1" key="1">
    <citation type="submission" date="2007-10" db="EMBL/GenBank/DDBJ databases">
        <authorList>
            <person name="Fulton L."/>
            <person name="Clifton S."/>
            <person name="Fulton B."/>
            <person name="Xu J."/>
            <person name="Minx P."/>
            <person name="Pepin K.H."/>
            <person name="Johnson M."/>
            <person name="Thiruvilangam P."/>
            <person name="Bhonagiri V."/>
            <person name="Nash W.E."/>
            <person name="Mardis E.R."/>
            <person name="Wilson R.K."/>
        </authorList>
    </citation>
    <scope>NUCLEOTIDE SEQUENCE [LARGE SCALE GENOMIC DNA]</scope>
    <source>
        <strain evidence="1">DSM 15702</strain>
    </source>
</reference>
<comment type="caution">
    <text evidence="1">The sequence shown here is derived from an EMBL/GenBank/DDBJ whole genome shotgun (WGS) entry which is preliminary data.</text>
</comment>
<evidence type="ECO:0000313" key="1">
    <source>
        <dbReference type="EMBL" id="EDR99950.1"/>
    </source>
</evidence>
<gene>
    <name evidence="1" type="ORF">EUBSIR_02300</name>
</gene>
<accession>B0MR32</accession>
<keyword evidence="2" id="KW-1185">Reference proteome</keyword>
<dbReference type="AlphaFoldDB" id="B0MR32"/>
<protein>
    <submittedName>
        <fullName evidence="1">Uncharacterized protein</fullName>
    </submittedName>
</protein>
<evidence type="ECO:0000313" key="2">
    <source>
        <dbReference type="Proteomes" id="UP000005326"/>
    </source>
</evidence>
<dbReference type="Proteomes" id="UP000005326">
    <property type="component" value="Unassembled WGS sequence"/>
</dbReference>
<proteinExistence type="predicted"/>
<sequence>MSYSAPFVNIHGSATIPDVTFFVIPTVFPVLICTQLQYIKHEALLTVP</sequence>
<reference evidence="1" key="2">
    <citation type="submission" date="2014-06" db="EMBL/GenBank/DDBJ databases">
        <title>Draft genome sequence of Eubacterium siraeum (DSM 15702).</title>
        <authorList>
            <person name="Sudarsanam P."/>
            <person name="Ley R."/>
            <person name="Guruge J."/>
            <person name="Turnbaugh P.J."/>
            <person name="Mahowald M."/>
            <person name="Liep D."/>
            <person name="Gordon J."/>
        </authorList>
    </citation>
    <scope>NUCLEOTIDE SEQUENCE</scope>
    <source>
        <strain evidence="1">DSM 15702</strain>
    </source>
</reference>
<name>B0MR32_9FIRM</name>